<gene>
    <name evidence="1" type="ORF">MILUP08_43528</name>
</gene>
<evidence type="ECO:0000313" key="2">
    <source>
        <dbReference type="Proteomes" id="UP000003448"/>
    </source>
</evidence>
<dbReference type="Pfam" id="PF02945">
    <property type="entry name" value="Endonuclease_7"/>
    <property type="match status" value="1"/>
</dbReference>
<dbReference type="STRING" id="1150864.MILUP08_43528"/>
<dbReference type="SUPFAM" id="SSF54060">
    <property type="entry name" value="His-Me finger endonucleases"/>
    <property type="match status" value="1"/>
</dbReference>
<name>I0L470_9ACTN</name>
<dbReference type="InterPro" id="IPR004211">
    <property type="entry name" value="Endonuclease_7"/>
</dbReference>
<proteinExistence type="predicted"/>
<evidence type="ECO:0008006" key="3">
    <source>
        <dbReference type="Google" id="ProtNLM"/>
    </source>
</evidence>
<comment type="caution">
    <text evidence="1">The sequence shown here is derived from an EMBL/GenBank/DDBJ whole genome shotgun (WGS) entry which is preliminary data.</text>
</comment>
<dbReference type="AlphaFoldDB" id="I0L470"/>
<accession>I0L470</accession>
<dbReference type="InterPro" id="IPR044925">
    <property type="entry name" value="His-Me_finger_sf"/>
</dbReference>
<reference evidence="2" key="1">
    <citation type="journal article" date="2012" name="J. Bacteriol.">
        <title>Genome Sequence of Micromonospora lupini Lupac 08, Isolated from Root Nodules of Lupinus angustifolius.</title>
        <authorList>
            <person name="Alonso-Vega P."/>
            <person name="Normand P."/>
            <person name="Bacigalupe R."/>
            <person name="Pujic P."/>
            <person name="Lajus A."/>
            <person name="Vallenet D."/>
            <person name="Carro L."/>
            <person name="Coll P."/>
            <person name="Trujillo M.E."/>
        </authorList>
    </citation>
    <scope>NUCLEOTIDE SEQUENCE [LARGE SCALE GENOMIC DNA]</scope>
    <source>
        <strain evidence="2">Lupac 08</strain>
    </source>
</reference>
<protein>
    <recommendedName>
        <fullName evidence="3">Recombination endonuclease VII</fullName>
    </recommendedName>
</protein>
<evidence type="ECO:0000313" key="1">
    <source>
        <dbReference type="EMBL" id="CCH18617.1"/>
    </source>
</evidence>
<dbReference type="EMBL" id="CAIE01000027">
    <property type="protein sequence ID" value="CCH18617.1"/>
    <property type="molecule type" value="Genomic_DNA"/>
</dbReference>
<organism evidence="1 2">
    <name type="scientific">Micromonospora lupini str. Lupac 08</name>
    <dbReference type="NCBI Taxonomy" id="1150864"/>
    <lineage>
        <taxon>Bacteria</taxon>
        <taxon>Bacillati</taxon>
        <taxon>Actinomycetota</taxon>
        <taxon>Actinomycetes</taxon>
        <taxon>Micromonosporales</taxon>
        <taxon>Micromonosporaceae</taxon>
        <taxon>Micromonospora</taxon>
    </lineage>
</organism>
<dbReference type="Proteomes" id="UP000003448">
    <property type="component" value="Unassembled WGS sequence"/>
</dbReference>
<keyword evidence="2" id="KW-1185">Reference proteome</keyword>
<dbReference type="InterPro" id="IPR038563">
    <property type="entry name" value="Endonuclease_7_sf"/>
</dbReference>
<sequence length="109" mass="12165">MNLWTKYRITEAFYDELRSRQGYCCAICGIHEDEIPATLAGRPRKDGKPSAQAFRLVVDHCHGTSAIRGLLCNGCNSALGHFRDSVEALRRAMDYLESEPLTVPPRAVV</sequence>
<dbReference type="Gene3D" id="3.40.1800.10">
    <property type="entry name" value="His-Me finger endonucleases"/>
    <property type="match status" value="1"/>
</dbReference>